<dbReference type="CDD" id="cd00165">
    <property type="entry name" value="S4"/>
    <property type="match status" value="1"/>
</dbReference>
<organism evidence="6 7">
    <name type="scientific">Candidatus Limivivens merdigallinarum</name>
    <dbReference type="NCBI Taxonomy" id="2840859"/>
    <lineage>
        <taxon>Bacteria</taxon>
        <taxon>Bacillati</taxon>
        <taxon>Bacillota</taxon>
        <taxon>Clostridia</taxon>
        <taxon>Lachnospirales</taxon>
        <taxon>Lachnospiraceae</taxon>
        <taxon>Lachnospiraceae incertae sedis</taxon>
        <taxon>Candidatus Limivivens</taxon>
    </lineage>
</organism>
<dbReference type="Pfam" id="PF00849">
    <property type="entry name" value="PseudoU_synth_2"/>
    <property type="match status" value="1"/>
</dbReference>
<dbReference type="InterPro" id="IPR050343">
    <property type="entry name" value="RsuA_PseudoU_synthase"/>
</dbReference>
<dbReference type="InterPro" id="IPR000748">
    <property type="entry name" value="PsdUridine_synth_RsuA/RluB/E/F"/>
</dbReference>
<accession>A0A9D0ZZC1</accession>
<gene>
    <name evidence="6" type="ORF">IAB26_13740</name>
</gene>
<dbReference type="InterPro" id="IPR006145">
    <property type="entry name" value="PsdUridine_synth_RsuA/RluA"/>
</dbReference>
<dbReference type="FunFam" id="3.10.290.10:FF:000003">
    <property type="entry name" value="Pseudouridine synthase"/>
    <property type="match status" value="1"/>
</dbReference>
<dbReference type="PANTHER" id="PTHR47683">
    <property type="entry name" value="PSEUDOURIDINE SYNTHASE FAMILY PROTEIN-RELATED"/>
    <property type="match status" value="1"/>
</dbReference>
<proteinExistence type="inferred from homology"/>
<comment type="similarity">
    <text evidence="1 4">Belongs to the pseudouridine synthase RsuA family.</text>
</comment>
<evidence type="ECO:0000259" key="5">
    <source>
        <dbReference type="SMART" id="SM00363"/>
    </source>
</evidence>
<dbReference type="PROSITE" id="PS50889">
    <property type="entry name" value="S4"/>
    <property type="match status" value="1"/>
</dbReference>
<dbReference type="SUPFAM" id="SSF55120">
    <property type="entry name" value="Pseudouridine synthase"/>
    <property type="match status" value="1"/>
</dbReference>
<dbReference type="Pfam" id="PF01479">
    <property type="entry name" value="S4"/>
    <property type="match status" value="1"/>
</dbReference>
<dbReference type="Proteomes" id="UP000886886">
    <property type="component" value="Unassembled WGS sequence"/>
</dbReference>
<keyword evidence="2 4" id="KW-0413">Isomerase</keyword>
<reference evidence="6" key="1">
    <citation type="submission" date="2020-10" db="EMBL/GenBank/DDBJ databases">
        <authorList>
            <person name="Gilroy R."/>
        </authorList>
    </citation>
    <scope>NUCLEOTIDE SEQUENCE</scope>
    <source>
        <strain evidence="6">ChiSjej3B21-11622</strain>
    </source>
</reference>
<feature type="domain" description="RNA-binding S4" evidence="5">
    <location>
        <begin position="20"/>
        <end position="77"/>
    </location>
</feature>
<dbReference type="InterPro" id="IPR036986">
    <property type="entry name" value="S4_RNA-bd_sf"/>
</dbReference>
<dbReference type="Gene3D" id="3.10.290.10">
    <property type="entry name" value="RNA-binding S4 domain"/>
    <property type="match status" value="1"/>
</dbReference>
<dbReference type="EMBL" id="DVFT01000200">
    <property type="protein sequence ID" value="HIQ97605.1"/>
    <property type="molecule type" value="Genomic_DNA"/>
</dbReference>
<dbReference type="FunFam" id="3.30.70.1560:FF:000002">
    <property type="entry name" value="Pseudouridine synthase"/>
    <property type="match status" value="1"/>
</dbReference>
<dbReference type="SMART" id="SM00363">
    <property type="entry name" value="S4"/>
    <property type="match status" value="1"/>
</dbReference>
<dbReference type="PROSITE" id="PS01149">
    <property type="entry name" value="PSI_RSU"/>
    <property type="match status" value="1"/>
</dbReference>
<dbReference type="InterPro" id="IPR042092">
    <property type="entry name" value="PsdUridine_s_RsuA/RluB/E/F_cat"/>
</dbReference>
<dbReference type="Gene3D" id="3.30.70.1560">
    <property type="entry name" value="Alpha-L RNA-binding motif"/>
    <property type="match status" value="1"/>
</dbReference>
<dbReference type="NCBIfam" id="TIGR00093">
    <property type="entry name" value="pseudouridine synthase"/>
    <property type="match status" value="1"/>
</dbReference>
<name>A0A9D0ZZC1_9FIRM</name>
<dbReference type="InterPro" id="IPR020094">
    <property type="entry name" value="TruA/RsuA/RluB/E/F_N"/>
</dbReference>
<dbReference type="InterPro" id="IPR018496">
    <property type="entry name" value="PsdUridine_synth_RsuA/RluB_CS"/>
</dbReference>
<evidence type="ECO:0000256" key="3">
    <source>
        <dbReference type="PROSITE-ProRule" id="PRU00182"/>
    </source>
</evidence>
<dbReference type="GO" id="GO:0003723">
    <property type="term" value="F:RNA binding"/>
    <property type="evidence" value="ECO:0007669"/>
    <property type="project" value="UniProtKB-KW"/>
</dbReference>
<dbReference type="EC" id="5.4.99.-" evidence="4"/>
<evidence type="ECO:0000313" key="7">
    <source>
        <dbReference type="Proteomes" id="UP000886886"/>
    </source>
</evidence>
<dbReference type="Gene3D" id="3.30.70.580">
    <property type="entry name" value="Pseudouridine synthase I, catalytic domain, N-terminal subdomain"/>
    <property type="match status" value="1"/>
</dbReference>
<evidence type="ECO:0000313" key="6">
    <source>
        <dbReference type="EMBL" id="HIQ97605.1"/>
    </source>
</evidence>
<dbReference type="PANTHER" id="PTHR47683:SF2">
    <property type="entry name" value="RNA-BINDING S4 DOMAIN-CONTAINING PROTEIN"/>
    <property type="match status" value="1"/>
</dbReference>
<dbReference type="GO" id="GO:0120159">
    <property type="term" value="F:rRNA pseudouridine synthase activity"/>
    <property type="evidence" value="ECO:0007669"/>
    <property type="project" value="UniProtKB-ARBA"/>
</dbReference>
<evidence type="ECO:0000256" key="2">
    <source>
        <dbReference type="ARBA" id="ARBA00023235"/>
    </source>
</evidence>
<dbReference type="InterPro" id="IPR002942">
    <property type="entry name" value="S4_RNA-bd"/>
</dbReference>
<dbReference type="InterPro" id="IPR020103">
    <property type="entry name" value="PsdUridine_synth_cat_dom_sf"/>
</dbReference>
<dbReference type="SUPFAM" id="SSF55174">
    <property type="entry name" value="Alpha-L RNA-binding motif"/>
    <property type="match status" value="1"/>
</dbReference>
<evidence type="ECO:0000256" key="4">
    <source>
        <dbReference type="RuleBase" id="RU003887"/>
    </source>
</evidence>
<protein>
    <recommendedName>
        <fullName evidence="4">Pseudouridine synthase</fullName>
        <ecNumber evidence="4">5.4.99.-</ecNumber>
    </recommendedName>
</protein>
<evidence type="ECO:0000256" key="1">
    <source>
        <dbReference type="ARBA" id="ARBA00008348"/>
    </source>
</evidence>
<dbReference type="AlphaFoldDB" id="A0A9D0ZZC1"/>
<comment type="caution">
    <text evidence="6">The sequence shown here is derived from an EMBL/GenBank/DDBJ whole genome shotgun (WGS) entry which is preliminary data.</text>
</comment>
<keyword evidence="3" id="KW-0694">RNA-binding</keyword>
<dbReference type="GO" id="GO:0000455">
    <property type="term" value="P:enzyme-directed rRNA pseudouridine synthesis"/>
    <property type="evidence" value="ECO:0007669"/>
    <property type="project" value="UniProtKB-ARBA"/>
</dbReference>
<sequence length="270" mass="31679">MTREGSHLEQEFLQRKKDGVRLNKYISDSGLCSRREADRLIEAGRVRVDGKMAHPGEKVREDQKIAVDGKILQREEEMILLAVNKPRGVVCTTEKKWGDRTIAEVIQYPKRIFYMGRLDKDSEGLLLMTNNGEVLDQMMRGRNCHEKEYRVWVDQPVTKEFLKGMAKGGIPIDRQFTRPCRIKQTGENHFSITLTQGLNRQIRRMCEYFGYRVTRLVRVRVMNISLGDLKAGEYRKVTREEQEELYRLLSGQEKRADKRQENAWNTKNRE</sequence>
<reference evidence="6" key="2">
    <citation type="journal article" date="2021" name="PeerJ">
        <title>Extensive microbial diversity within the chicken gut microbiome revealed by metagenomics and culture.</title>
        <authorList>
            <person name="Gilroy R."/>
            <person name="Ravi A."/>
            <person name="Getino M."/>
            <person name="Pursley I."/>
            <person name="Horton D.L."/>
            <person name="Alikhan N.F."/>
            <person name="Baker D."/>
            <person name="Gharbi K."/>
            <person name="Hall N."/>
            <person name="Watson M."/>
            <person name="Adriaenssens E.M."/>
            <person name="Foster-Nyarko E."/>
            <person name="Jarju S."/>
            <person name="Secka A."/>
            <person name="Antonio M."/>
            <person name="Oren A."/>
            <person name="Chaudhuri R.R."/>
            <person name="La Ragione R."/>
            <person name="Hildebrand F."/>
            <person name="Pallen M.J."/>
        </authorList>
    </citation>
    <scope>NUCLEOTIDE SEQUENCE</scope>
    <source>
        <strain evidence="6">ChiSjej3B21-11622</strain>
    </source>
</reference>